<dbReference type="InterPro" id="IPR052384">
    <property type="entry name" value="TMTC_O-mannosyltransferase"/>
</dbReference>
<feature type="repeat" description="TPR" evidence="1">
    <location>
        <begin position="160"/>
        <end position="193"/>
    </location>
</feature>
<dbReference type="Pfam" id="PF13432">
    <property type="entry name" value="TPR_16"/>
    <property type="match status" value="2"/>
</dbReference>
<evidence type="ECO:0000313" key="6">
    <source>
        <dbReference type="EnsemblProtists" id="EKX47169"/>
    </source>
</evidence>
<dbReference type="RefSeq" id="XP_005834149.1">
    <property type="nucleotide sequence ID" value="XM_005834092.1"/>
</dbReference>
<dbReference type="PROSITE" id="PS50005">
    <property type="entry name" value="TPR"/>
    <property type="match status" value="3"/>
</dbReference>
<dbReference type="SMART" id="SM00386">
    <property type="entry name" value="HAT"/>
    <property type="match status" value="3"/>
</dbReference>
<feature type="compositionally biased region" description="Basic and acidic residues" evidence="3">
    <location>
        <begin position="828"/>
        <end position="847"/>
    </location>
</feature>
<dbReference type="AlphaFoldDB" id="L1JG98"/>
<name>L1JG98_GUITC</name>
<evidence type="ECO:0000256" key="4">
    <source>
        <dbReference type="SAM" id="SignalP"/>
    </source>
</evidence>
<dbReference type="Pfam" id="PF14559">
    <property type="entry name" value="TPR_19"/>
    <property type="match status" value="1"/>
</dbReference>
<organism evidence="5">
    <name type="scientific">Guillardia theta (strain CCMP2712)</name>
    <name type="common">Cryptophyte</name>
    <dbReference type="NCBI Taxonomy" id="905079"/>
    <lineage>
        <taxon>Eukaryota</taxon>
        <taxon>Cryptophyceae</taxon>
        <taxon>Pyrenomonadales</taxon>
        <taxon>Geminigeraceae</taxon>
        <taxon>Guillardia</taxon>
    </lineage>
</organism>
<dbReference type="PANTHER" id="PTHR44216">
    <property type="entry name" value="PROTEIN O-MANNOSYL-TRANSFERASE TMTC2"/>
    <property type="match status" value="1"/>
</dbReference>
<keyword evidence="1" id="KW-0802">TPR repeat</keyword>
<dbReference type="OrthoDB" id="1919713at2759"/>
<evidence type="ECO:0000256" key="2">
    <source>
        <dbReference type="SAM" id="Coils"/>
    </source>
</evidence>
<dbReference type="GeneID" id="17303809"/>
<feature type="chain" id="PRO_5008771296" evidence="4">
    <location>
        <begin position="20"/>
        <end position="856"/>
    </location>
</feature>
<dbReference type="Pfam" id="PF13181">
    <property type="entry name" value="TPR_8"/>
    <property type="match status" value="1"/>
</dbReference>
<reference evidence="7" key="2">
    <citation type="submission" date="2012-11" db="EMBL/GenBank/DDBJ databases">
        <authorList>
            <person name="Kuo A."/>
            <person name="Curtis B.A."/>
            <person name="Tanifuji G."/>
            <person name="Burki F."/>
            <person name="Gruber A."/>
            <person name="Irimia M."/>
            <person name="Maruyama S."/>
            <person name="Arias M.C."/>
            <person name="Ball S.G."/>
            <person name="Gile G.H."/>
            <person name="Hirakawa Y."/>
            <person name="Hopkins J.F."/>
            <person name="Rensing S.A."/>
            <person name="Schmutz J."/>
            <person name="Symeonidi A."/>
            <person name="Elias M."/>
            <person name="Eveleigh R.J."/>
            <person name="Herman E.K."/>
            <person name="Klute M.J."/>
            <person name="Nakayama T."/>
            <person name="Obornik M."/>
            <person name="Reyes-Prieto A."/>
            <person name="Armbrust E.V."/>
            <person name="Aves S.J."/>
            <person name="Beiko R.G."/>
            <person name="Coutinho P."/>
            <person name="Dacks J.B."/>
            <person name="Durnford D.G."/>
            <person name="Fast N.M."/>
            <person name="Green B.R."/>
            <person name="Grisdale C."/>
            <person name="Hempe F."/>
            <person name="Henrissat B."/>
            <person name="Hoppner M.P."/>
            <person name="Ishida K.-I."/>
            <person name="Kim E."/>
            <person name="Koreny L."/>
            <person name="Kroth P.G."/>
            <person name="Liu Y."/>
            <person name="Malik S.-B."/>
            <person name="Maier U.G."/>
            <person name="McRose D."/>
            <person name="Mock T."/>
            <person name="Neilson J.A."/>
            <person name="Onodera N.T."/>
            <person name="Poole A.M."/>
            <person name="Pritham E.J."/>
            <person name="Richards T.A."/>
            <person name="Rocap G."/>
            <person name="Roy S.W."/>
            <person name="Sarai C."/>
            <person name="Schaack S."/>
            <person name="Shirato S."/>
            <person name="Slamovits C.H."/>
            <person name="Spencer D.F."/>
            <person name="Suzuki S."/>
            <person name="Worden A.Z."/>
            <person name="Zauner S."/>
            <person name="Barry K."/>
            <person name="Bell C."/>
            <person name="Bharti A.K."/>
            <person name="Crow J.A."/>
            <person name="Grimwood J."/>
            <person name="Kramer R."/>
            <person name="Lindquist E."/>
            <person name="Lucas S."/>
            <person name="Salamov A."/>
            <person name="McFadden G.I."/>
            <person name="Lane C.E."/>
            <person name="Keeling P.J."/>
            <person name="Gray M.W."/>
            <person name="Grigoriev I.V."/>
            <person name="Archibald J.M."/>
        </authorList>
    </citation>
    <scope>NUCLEOTIDE SEQUENCE</scope>
    <source>
        <strain evidence="7">CCMP2712</strain>
    </source>
</reference>
<evidence type="ECO:0000313" key="5">
    <source>
        <dbReference type="EMBL" id="EKX47169.1"/>
    </source>
</evidence>
<dbReference type="InterPro" id="IPR003107">
    <property type="entry name" value="HAT"/>
</dbReference>
<reference evidence="6" key="3">
    <citation type="submission" date="2015-06" db="UniProtKB">
        <authorList>
            <consortium name="EnsemblProtists"/>
        </authorList>
    </citation>
    <scope>IDENTIFICATION</scope>
</reference>
<reference evidence="5 7" key="1">
    <citation type="journal article" date="2012" name="Nature">
        <title>Algal genomes reveal evolutionary mosaicism and the fate of nucleomorphs.</title>
        <authorList>
            <consortium name="DOE Joint Genome Institute"/>
            <person name="Curtis B.A."/>
            <person name="Tanifuji G."/>
            <person name="Burki F."/>
            <person name="Gruber A."/>
            <person name="Irimia M."/>
            <person name="Maruyama S."/>
            <person name="Arias M.C."/>
            <person name="Ball S.G."/>
            <person name="Gile G.H."/>
            <person name="Hirakawa Y."/>
            <person name="Hopkins J.F."/>
            <person name="Kuo A."/>
            <person name="Rensing S.A."/>
            <person name="Schmutz J."/>
            <person name="Symeonidi A."/>
            <person name="Elias M."/>
            <person name="Eveleigh R.J."/>
            <person name="Herman E.K."/>
            <person name="Klute M.J."/>
            <person name="Nakayama T."/>
            <person name="Obornik M."/>
            <person name="Reyes-Prieto A."/>
            <person name="Armbrust E.V."/>
            <person name="Aves S.J."/>
            <person name="Beiko R.G."/>
            <person name="Coutinho P."/>
            <person name="Dacks J.B."/>
            <person name="Durnford D.G."/>
            <person name="Fast N.M."/>
            <person name="Green B.R."/>
            <person name="Grisdale C.J."/>
            <person name="Hempel F."/>
            <person name="Henrissat B."/>
            <person name="Hoppner M.P."/>
            <person name="Ishida K."/>
            <person name="Kim E."/>
            <person name="Koreny L."/>
            <person name="Kroth P.G."/>
            <person name="Liu Y."/>
            <person name="Malik S.B."/>
            <person name="Maier U.G."/>
            <person name="McRose D."/>
            <person name="Mock T."/>
            <person name="Neilson J.A."/>
            <person name="Onodera N.T."/>
            <person name="Poole A.M."/>
            <person name="Pritham E.J."/>
            <person name="Richards T.A."/>
            <person name="Rocap G."/>
            <person name="Roy S.W."/>
            <person name="Sarai C."/>
            <person name="Schaack S."/>
            <person name="Shirato S."/>
            <person name="Slamovits C.H."/>
            <person name="Spencer D.F."/>
            <person name="Suzuki S."/>
            <person name="Worden A.Z."/>
            <person name="Zauner S."/>
            <person name="Barry K."/>
            <person name="Bell C."/>
            <person name="Bharti A.K."/>
            <person name="Crow J.A."/>
            <person name="Grimwood J."/>
            <person name="Kramer R."/>
            <person name="Lindquist E."/>
            <person name="Lucas S."/>
            <person name="Salamov A."/>
            <person name="McFadden G.I."/>
            <person name="Lane C.E."/>
            <person name="Keeling P.J."/>
            <person name="Gray M.W."/>
            <person name="Grigoriev I.V."/>
            <person name="Archibald J.M."/>
        </authorList>
    </citation>
    <scope>NUCLEOTIDE SEQUENCE</scope>
    <source>
        <strain evidence="5 7">CCMP2712</strain>
    </source>
</reference>
<evidence type="ECO:0000256" key="3">
    <source>
        <dbReference type="SAM" id="MobiDB-lite"/>
    </source>
</evidence>
<dbReference type="SUPFAM" id="SSF48452">
    <property type="entry name" value="TPR-like"/>
    <property type="match status" value="3"/>
</dbReference>
<dbReference type="InterPro" id="IPR011990">
    <property type="entry name" value="TPR-like_helical_dom_sf"/>
</dbReference>
<dbReference type="PaxDb" id="55529-EKX47169"/>
<sequence>MKVLYYVLAMSCLCIEGSGHGHVSDAHAVPKEFCSTWNRISSHPDLESYRAWRAGVVVTLRKARICLKTSRSSAECLKYLEHVRGGSDLRAEIEAKMREERAQVAEQERKMQEIQERKRKEREQATQLALITRDEDEEEEEEYQRLTFKRRRQLPEVLTLDNIMQFANECLKDGDVDEAIESYHKLLTVDPTDYTSLLQLAVIYEDIRHNVVVAEEFLDRATESEPDRPEAWKRLGWLNVQRRSETNVYGAYDESLVERRDEACVDCFSRAVNLAPADPEALMGYGSALCFVKKDINGAQEVYSRAVQSNPNNREAAICFARFLEDAKQDYGGANILYRRALQLAPGDNGCLFDYAIFLRDRRDDSASALKILKRLMIREPECSKYLKGAAETYVMDGNLEEAEAVYVTSLRANPNNAEILYEYGKFVQDCKNDSNTSKNYFVAAISVDPSHSSALYELGVKMQDEDWETAENLFGRAVTADPENSHATNALARIFLERRKDARMAEKYYNRAADGFPFLPEFQFEFACFLENVRSDLVGAEVMYLRTLQLDPVHVKALMHLGNIQWLYRNDTEEAEEYYRKALALEPQNPGVLNNLGLVLHHKALREHANITKETYHQVKQTCEGLCQEAEKNFKLAVSLEPNHVASLTSYGFFLAQVWGNDTEAEEMLGRALTLQPHSVDTMSNLAVVHCSNGLLRKAEEILLQAISLAPSHTASDKNLRFVRRLIDKQRIHQLTQRHRLQYPMAQYPVADGRTNPVPNVPLPQTPQPQATPFVPSPGILQPGAAAPGKSQQSWQLADDVAMAKARVLNESRRVTDFPGRSWNVKQEYEDLTRSSMRQDKRREEEAQGVSEEDL</sequence>
<dbReference type="Proteomes" id="UP000011087">
    <property type="component" value="Unassembled WGS sequence"/>
</dbReference>
<dbReference type="eggNOG" id="KOG4626">
    <property type="taxonomic scope" value="Eukaryota"/>
</dbReference>
<feature type="repeat" description="TPR" evidence="1">
    <location>
        <begin position="557"/>
        <end position="590"/>
    </location>
</feature>
<keyword evidence="7" id="KW-1185">Reference proteome</keyword>
<protein>
    <submittedName>
        <fullName evidence="5 6">Uncharacterized protein</fullName>
    </submittedName>
</protein>
<feature type="signal peptide" evidence="4">
    <location>
        <begin position="1"/>
        <end position="19"/>
    </location>
</feature>
<dbReference type="OMA" id="ATCANSD"/>
<proteinExistence type="predicted"/>
<feature type="repeat" description="TPR" evidence="1">
    <location>
        <begin position="384"/>
        <end position="417"/>
    </location>
</feature>
<feature type="region of interest" description="Disordered" evidence="3">
    <location>
        <begin position="814"/>
        <end position="856"/>
    </location>
</feature>
<dbReference type="PANTHER" id="PTHR44216:SF3">
    <property type="entry name" value="PROTEIN O-MANNOSYL-TRANSFERASE TMTC2"/>
    <property type="match status" value="1"/>
</dbReference>
<dbReference type="EnsemblProtists" id="EKX47169">
    <property type="protein sequence ID" value="EKX47169"/>
    <property type="gene ID" value="GUITHDRAFT_107079"/>
</dbReference>
<dbReference type="KEGG" id="gtt:GUITHDRAFT_107079"/>
<evidence type="ECO:0000313" key="7">
    <source>
        <dbReference type="Proteomes" id="UP000011087"/>
    </source>
</evidence>
<dbReference type="Gene3D" id="1.25.40.10">
    <property type="entry name" value="Tetratricopeptide repeat domain"/>
    <property type="match status" value="6"/>
</dbReference>
<feature type="coiled-coil region" evidence="2">
    <location>
        <begin position="90"/>
        <end position="124"/>
    </location>
</feature>
<feature type="region of interest" description="Disordered" evidence="3">
    <location>
        <begin position="757"/>
        <end position="795"/>
    </location>
</feature>
<evidence type="ECO:0000256" key="1">
    <source>
        <dbReference type="PROSITE-ProRule" id="PRU00339"/>
    </source>
</evidence>
<dbReference type="HOGENOM" id="CLU_333860_0_0_1"/>
<keyword evidence="4" id="KW-0732">Signal</keyword>
<accession>L1JG98</accession>
<dbReference type="SMART" id="SM00028">
    <property type="entry name" value="TPR"/>
    <property type="match status" value="5"/>
</dbReference>
<gene>
    <name evidence="5" type="ORF">GUITHDRAFT_107079</name>
</gene>
<dbReference type="EMBL" id="JH992991">
    <property type="protein sequence ID" value="EKX47169.1"/>
    <property type="molecule type" value="Genomic_DNA"/>
</dbReference>
<keyword evidence="2" id="KW-0175">Coiled coil</keyword>
<dbReference type="GO" id="GO:0006396">
    <property type="term" value="P:RNA processing"/>
    <property type="evidence" value="ECO:0007669"/>
    <property type="project" value="InterPro"/>
</dbReference>
<dbReference type="InterPro" id="IPR019734">
    <property type="entry name" value="TPR_rpt"/>
</dbReference>